<gene>
    <name evidence="3" type="primary">phnD</name>
    <name evidence="3" type="ORF">ACFQE1_13175</name>
</gene>
<dbReference type="InterPro" id="IPR005770">
    <property type="entry name" value="PhnD"/>
</dbReference>
<organism evidence="3 4">
    <name type="scientific">Halobium palmae</name>
    <dbReference type="NCBI Taxonomy" id="1776492"/>
    <lineage>
        <taxon>Archaea</taxon>
        <taxon>Methanobacteriati</taxon>
        <taxon>Methanobacteriota</taxon>
        <taxon>Stenosarchaea group</taxon>
        <taxon>Halobacteria</taxon>
        <taxon>Halobacteriales</taxon>
        <taxon>Haloferacaceae</taxon>
        <taxon>Halobium</taxon>
    </lineage>
</organism>
<dbReference type="PROSITE" id="PS51257">
    <property type="entry name" value="PROKAR_LIPOPROTEIN"/>
    <property type="match status" value="1"/>
</dbReference>
<dbReference type="EMBL" id="JBHSWU010000467">
    <property type="protein sequence ID" value="MFC6725304.1"/>
    <property type="molecule type" value="Genomic_DNA"/>
</dbReference>
<evidence type="ECO:0000313" key="3">
    <source>
        <dbReference type="EMBL" id="MFC6725304.1"/>
    </source>
</evidence>
<evidence type="ECO:0000256" key="1">
    <source>
        <dbReference type="ARBA" id="ARBA00022729"/>
    </source>
</evidence>
<dbReference type="Gene3D" id="3.40.190.10">
    <property type="entry name" value="Periplasmic binding protein-like II"/>
    <property type="match status" value="2"/>
</dbReference>
<evidence type="ECO:0000256" key="2">
    <source>
        <dbReference type="SAM" id="MobiDB-lite"/>
    </source>
</evidence>
<keyword evidence="1" id="KW-0732">Signal</keyword>
<sequence>MANRRTFIRSAGAAGVAGLVGLSGCTGGNGDGSNGSGSGDSTSASGGTTEGSTGGESTTTGSSSSQDSIMFALTPAESDVDVQAQYQPLFEYIESEVGVTVESTVAADYAAVLQALKSGQADIADAAPAIAIQGGNEGVTKVIGIRIAYGASRYFSLITTTPDSGIEELTDLEGETIAFADRLSTSGALFPLYMLSKAGLDTGNAPDGNPEDFSAQFSDHSTARETLINRDEVVAAGTGAFSTAPHVPKDQFSQQFLDTSAENDGDLGTADPELKLLSTSDPIPRAPILGRTEMDQSLYSEIETALLDVSEDDLINEELGDDQQLWFTGVDEGTVEDYQPVQNVLDELGVTLGQ</sequence>
<dbReference type="AlphaFoldDB" id="A0ABD5S0V4"/>
<reference evidence="3 4" key="1">
    <citation type="journal article" date="2019" name="Int. J. Syst. Evol. Microbiol.">
        <title>The Global Catalogue of Microorganisms (GCM) 10K type strain sequencing project: providing services to taxonomists for standard genome sequencing and annotation.</title>
        <authorList>
            <consortium name="The Broad Institute Genomics Platform"/>
            <consortium name="The Broad Institute Genome Sequencing Center for Infectious Disease"/>
            <person name="Wu L."/>
            <person name="Ma J."/>
        </authorList>
    </citation>
    <scope>NUCLEOTIDE SEQUENCE [LARGE SCALE GENOMIC DNA]</scope>
    <source>
        <strain evidence="3 4">NBRC 111368</strain>
    </source>
</reference>
<comment type="caution">
    <text evidence="3">The sequence shown here is derived from an EMBL/GenBank/DDBJ whole genome shotgun (WGS) entry which is preliminary data.</text>
</comment>
<dbReference type="PANTHER" id="PTHR35841:SF1">
    <property type="entry name" value="PHOSPHONATES-BINDING PERIPLASMIC PROTEIN"/>
    <property type="match status" value="1"/>
</dbReference>
<dbReference type="NCBIfam" id="TIGR01098">
    <property type="entry name" value="3A0109s03R"/>
    <property type="match status" value="1"/>
</dbReference>
<accession>A0ABD5S0V4</accession>
<proteinExistence type="predicted"/>
<dbReference type="PANTHER" id="PTHR35841">
    <property type="entry name" value="PHOSPHONATES-BINDING PERIPLASMIC PROTEIN"/>
    <property type="match status" value="1"/>
</dbReference>
<name>A0ABD5S0V4_9EURY</name>
<feature type="region of interest" description="Disordered" evidence="2">
    <location>
        <begin position="31"/>
        <end position="66"/>
    </location>
</feature>
<protein>
    <submittedName>
        <fullName evidence="3">Phosphate/phosphite/phosphonate ABC transporter substrate-binding protein</fullName>
    </submittedName>
</protein>
<keyword evidence="4" id="KW-1185">Reference proteome</keyword>
<dbReference type="Pfam" id="PF12974">
    <property type="entry name" value="Phosphonate-bd"/>
    <property type="match status" value="1"/>
</dbReference>
<feature type="compositionally biased region" description="Low complexity" evidence="2">
    <location>
        <begin position="55"/>
        <end position="65"/>
    </location>
</feature>
<evidence type="ECO:0000313" key="4">
    <source>
        <dbReference type="Proteomes" id="UP001596328"/>
    </source>
</evidence>
<dbReference type="SUPFAM" id="SSF53850">
    <property type="entry name" value="Periplasmic binding protein-like II"/>
    <property type="match status" value="1"/>
</dbReference>
<dbReference type="Proteomes" id="UP001596328">
    <property type="component" value="Unassembled WGS sequence"/>
</dbReference>